<dbReference type="EMBL" id="SRLO01000424">
    <property type="protein sequence ID" value="TNN56637.1"/>
    <property type="molecule type" value="Genomic_DNA"/>
</dbReference>
<comment type="caution">
    <text evidence="2">The sequence shown here is derived from an EMBL/GenBank/DDBJ whole genome shotgun (WGS) entry which is preliminary data.</text>
</comment>
<protein>
    <submittedName>
        <fullName evidence="2">Uncharacterized protein</fullName>
    </submittedName>
</protein>
<dbReference type="Proteomes" id="UP000314294">
    <property type="component" value="Unassembled WGS sequence"/>
</dbReference>
<sequence length="150" mass="16343">MMPSYITMFQSSPVRICTHAQHDVKSTVTWKQVSSAWGKASKVLRLVCVSSKLNFPPNSCMPSRAKMMRKRKSSSSSDAMDFMEFSSDATSSGGRPGSSAAASGWGDTRESGQGGSSVPHSVRAVNSPAADLHHLGAERRHRTLFHWQED</sequence>
<dbReference type="AlphaFoldDB" id="A0A4Z2GSR0"/>
<organism evidence="2 3">
    <name type="scientific">Liparis tanakae</name>
    <name type="common">Tanaka's snailfish</name>
    <dbReference type="NCBI Taxonomy" id="230148"/>
    <lineage>
        <taxon>Eukaryota</taxon>
        <taxon>Metazoa</taxon>
        <taxon>Chordata</taxon>
        <taxon>Craniata</taxon>
        <taxon>Vertebrata</taxon>
        <taxon>Euteleostomi</taxon>
        <taxon>Actinopterygii</taxon>
        <taxon>Neopterygii</taxon>
        <taxon>Teleostei</taxon>
        <taxon>Neoteleostei</taxon>
        <taxon>Acanthomorphata</taxon>
        <taxon>Eupercaria</taxon>
        <taxon>Perciformes</taxon>
        <taxon>Cottioidei</taxon>
        <taxon>Cottales</taxon>
        <taxon>Liparidae</taxon>
        <taxon>Liparis</taxon>
    </lineage>
</organism>
<name>A0A4Z2GSR0_9TELE</name>
<evidence type="ECO:0000313" key="2">
    <source>
        <dbReference type="EMBL" id="TNN56637.1"/>
    </source>
</evidence>
<accession>A0A4Z2GSR0</accession>
<feature type="compositionally biased region" description="Low complexity" evidence="1">
    <location>
        <begin position="74"/>
        <end position="106"/>
    </location>
</feature>
<evidence type="ECO:0000256" key="1">
    <source>
        <dbReference type="SAM" id="MobiDB-lite"/>
    </source>
</evidence>
<evidence type="ECO:0000313" key="3">
    <source>
        <dbReference type="Proteomes" id="UP000314294"/>
    </source>
</evidence>
<proteinExistence type="predicted"/>
<feature type="region of interest" description="Disordered" evidence="1">
    <location>
        <begin position="64"/>
        <end position="122"/>
    </location>
</feature>
<reference evidence="2 3" key="1">
    <citation type="submission" date="2019-03" db="EMBL/GenBank/DDBJ databases">
        <title>First draft genome of Liparis tanakae, snailfish: a comprehensive survey of snailfish specific genes.</title>
        <authorList>
            <person name="Kim W."/>
            <person name="Song I."/>
            <person name="Jeong J.-H."/>
            <person name="Kim D."/>
            <person name="Kim S."/>
            <person name="Ryu S."/>
            <person name="Song J.Y."/>
            <person name="Lee S.K."/>
        </authorList>
    </citation>
    <scope>NUCLEOTIDE SEQUENCE [LARGE SCALE GENOMIC DNA]</scope>
    <source>
        <tissue evidence="2">Muscle</tissue>
    </source>
</reference>
<gene>
    <name evidence="2" type="ORF">EYF80_033174</name>
</gene>
<keyword evidence="3" id="KW-1185">Reference proteome</keyword>